<reference evidence="9" key="1">
    <citation type="submission" date="2020-06" db="EMBL/GenBank/DDBJ databases">
        <authorList>
            <person name="Li T."/>
            <person name="Hu X."/>
            <person name="Zhang T."/>
            <person name="Song X."/>
            <person name="Zhang H."/>
            <person name="Dai N."/>
            <person name="Sheng W."/>
            <person name="Hou X."/>
            <person name="Wei L."/>
        </authorList>
    </citation>
    <scope>NUCLEOTIDE SEQUENCE</scope>
    <source>
        <strain evidence="9">G01</strain>
        <tissue evidence="9">Leaf</tissue>
    </source>
</reference>
<evidence type="ECO:0000256" key="6">
    <source>
        <dbReference type="SAM" id="MobiDB-lite"/>
    </source>
</evidence>
<evidence type="ECO:0000256" key="1">
    <source>
        <dbReference type="ARBA" id="ARBA00023015"/>
    </source>
</evidence>
<evidence type="ECO:0000259" key="8">
    <source>
        <dbReference type="Pfam" id="PF07526"/>
    </source>
</evidence>
<dbReference type="Gene3D" id="1.10.10.60">
    <property type="entry name" value="Homeodomain-like"/>
    <property type="match status" value="1"/>
</dbReference>
<evidence type="ECO:0000259" key="7">
    <source>
        <dbReference type="Pfam" id="PF05920"/>
    </source>
</evidence>
<evidence type="ECO:0000256" key="3">
    <source>
        <dbReference type="ARBA" id="ARBA00023155"/>
    </source>
</evidence>
<evidence type="ECO:0000313" key="9">
    <source>
        <dbReference type="EMBL" id="KAL0314650.1"/>
    </source>
</evidence>
<evidence type="ECO:0000256" key="5">
    <source>
        <dbReference type="ARBA" id="ARBA00023242"/>
    </source>
</evidence>
<feature type="compositionally biased region" description="Basic and acidic residues" evidence="6">
    <location>
        <begin position="167"/>
        <end position="176"/>
    </location>
</feature>
<dbReference type="InterPro" id="IPR050224">
    <property type="entry name" value="TALE_homeobox"/>
</dbReference>
<protein>
    <submittedName>
        <fullName evidence="9">BEL1-like homeodomain protein 7</fullName>
    </submittedName>
</protein>
<dbReference type="InterPro" id="IPR006563">
    <property type="entry name" value="POX_dom"/>
</dbReference>
<keyword evidence="3 9" id="KW-0371">Homeobox</keyword>
<evidence type="ECO:0000256" key="4">
    <source>
        <dbReference type="ARBA" id="ARBA00023163"/>
    </source>
</evidence>
<proteinExistence type="predicted"/>
<dbReference type="Pfam" id="PF05920">
    <property type="entry name" value="Homeobox_KN"/>
    <property type="match status" value="1"/>
</dbReference>
<feature type="domain" description="KN homeodomain" evidence="7">
    <location>
        <begin position="104"/>
        <end position="151"/>
    </location>
</feature>
<name>A0AAW2L8K6_9LAMI</name>
<dbReference type="EMBL" id="JACGWK010000015">
    <property type="protein sequence ID" value="KAL0314650.1"/>
    <property type="molecule type" value="Genomic_DNA"/>
</dbReference>
<keyword evidence="4" id="KW-0804">Transcription</keyword>
<sequence length="187" mass="21756">MQVVVSSFDLVAGRGAAVPYTALALRTISRQFRCLRDGIKKQIQATQKSLGEQDVNSQGVLSRLRYVDQQLRQQKALQQFGVMRQPWRPQRGLPETAVSILRAWLFEHFLHPYPKDSEKISRKADRINQESGKYLQERIIVANWFINARVRLWKPMIEEMYKEEFGDAETEPRSSPEHAMTAQDFCF</sequence>
<accession>A0AAW2L8K6</accession>
<dbReference type="SUPFAM" id="SSF46689">
    <property type="entry name" value="Homeodomain-like"/>
    <property type="match status" value="1"/>
</dbReference>
<dbReference type="PANTHER" id="PTHR11850">
    <property type="entry name" value="HOMEOBOX PROTEIN TRANSCRIPTION FACTORS"/>
    <property type="match status" value="1"/>
</dbReference>
<organism evidence="9">
    <name type="scientific">Sesamum angustifolium</name>
    <dbReference type="NCBI Taxonomy" id="2727405"/>
    <lineage>
        <taxon>Eukaryota</taxon>
        <taxon>Viridiplantae</taxon>
        <taxon>Streptophyta</taxon>
        <taxon>Embryophyta</taxon>
        <taxon>Tracheophyta</taxon>
        <taxon>Spermatophyta</taxon>
        <taxon>Magnoliopsida</taxon>
        <taxon>eudicotyledons</taxon>
        <taxon>Gunneridae</taxon>
        <taxon>Pentapetalae</taxon>
        <taxon>asterids</taxon>
        <taxon>lamiids</taxon>
        <taxon>Lamiales</taxon>
        <taxon>Pedaliaceae</taxon>
        <taxon>Sesamum</taxon>
    </lineage>
</organism>
<feature type="region of interest" description="Disordered" evidence="6">
    <location>
        <begin position="167"/>
        <end position="187"/>
    </location>
</feature>
<dbReference type="InterPro" id="IPR008422">
    <property type="entry name" value="KN_HD"/>
</dbReference>
<dbReference type="GO" id="GO:0003677">
    <property type="term" value="F:DNA binding"/>
    <property type="evidence" value="ECO:0007669"/>
    <property type="project" value="UniProtKB-KW"/>
</dbReference>
<keyword evidence="5" id="KW-0539">Nucleus</keyword>
<dbReference type="AlphaFoldDB" id="A0AAW2L8K6"/>
<comment type="caution">
    <text evidence="9">The sequence shown here is derived from an EMBL/GenBank/DDBJ whole genome shotgun (WGS) entry which is preliminary data.</text>
</comment>
<feature type="domain" description="POX" evidence="8">
    <location>
        <begin position="1"/>
        <end position="39"/>
    </location>
</feature>
<keyword evidence="2 9" id="KW-0238">DNA-binding</keyword>
<dbReference type="InterPro" id="IPR009057">
    <property type="entry name" value="Homeodomain-like_sf"/>
</dbReference>
<dbReference type="Pfam" id="PF07526">
    <property type="entry name" value="POX"/>
    <property type="match status" value="1"/>
</dbReference>
<evidence type="ECO:0000256" key="2">
    <source>
        <dbReference type="ARBA" id="ARBA00023125"/>
    </source>
</evidence>
<dbReference type="GO" id="GO:0006355">
    <property type="term" value="P:regulation of DNA-templated transcription"/>
    <property type="evidence" value="ECO:0007669"/>
    <property type="project" value="InterPro"/>
</dbReference>
<gene>
    <name evidence="9" type="ORF">Sangu_2309400</name>
</gene>
<reference evidence="9" key="2">
    <citation type="journal article" date="2024" name="Plant">
        <title>Genomic evolution and insights into agronomic trait innovations of Sesamum species.</title>
        <authorList>
            <person name="Miao H."/>
            <person name="Wang L."/>
            <person name="Qu L."/>
            <person name="Liu H."/>
            <person name="Sun Y."/>
            <person name="Le M."/>
            <person name="Wang Q."/>
            <person name="Wei S."/>
            <person name="Zheng Y."/>
            <person name="Lin W."/>
            <person name="Duan Y."/>
            <person name="Cao H."/>
            <person name="Xiong S."/>
            <person name="Wang X."/>
            <person name="Wei L."/>
            <person name="Li C."/>
            <person name="Ma Q."/>
            <person name="Ju M."/>
            <person name="Zhao R."/>
            <person name="Li G."/>
            <person name="Mu C."/>
            <person name="Tian Q."/>
            <person name="Mei H."/>
            <person name="Zhang T."/>
            <person name="Gao T."/>
            <person name="Zhang H."/>
        </authorList>
    </citation>
    <scope>NUCLEOTIDE SEQUENCE</scope>
    <source>
        <strain evidence="9">G01</strain>
    </source>
</reference>
<keyword evidence="1" id="KW-0805">Transcription regulation</keyword>